<dbReference type="EMBL" id="LR796776">
    <property type="protein sequence ID" value="CAB4165664.1"/>
    <property type="molecule type" value="Genomic_DNA"/>
</dbReference>
<evidence type="ECO:0000313" key="12">
    <source>
        <dbReference type="EMBL" id="CAB4186680.1"/>
    </source>
</evidence>
<evidence type="ECO:0000256" key="7">
    <source>
        <dbReference type="ARBA" id="ARBA00022842"/>
    </source>
</evidence>
<evidence type="ECO:0000256" key="6">
    <source>
        <dbReference type="ARBA" id="ARBA00022801"/>
    </source>
</evidence>
<dbReference type="GO" id="GO:0004519">
    <property type="term" value="F:endonuclease activity"/>
    <property type="evidence" value="ECO:0007669"/>
    <property type="project" value="UniProtKB-KW"/>
</dbReference>
<keyword evidence="6" id="KW-0378">Hydrolase</keyword>
<reference evidence="12" key="1">
    <citation type="submission" date="2020-05" db="EMBL/GenBank/DDBJ databases">
        <authorList>
            <person name="Chiriac C."/>
            <person name="Salcher M."/>
            <person name="Ghai R."/>
            <person name="Kavagutti S V."/>
        </authorList>
    </citation>
    <scope>NUCLEOTIDE SEQUENCE</scope>
</reference>
<comment type="similarity">
    <text evidence="2">Belongs to the DNA/RNA non-specific endonuclease family.</text>
</comment>
<dbReference type="InterPro" id="IPR001604">
    <property type="entry name" value="Endo_G_ENPP1-like_dom"/>
</dbReference>
<accession>A0A6J5QQF8</accession>
<protein>
    <submittedName>
        <fullName evidence="12">NUC1 DNA/RNA endonuclease G, NUC1</fullName>
    </submittedName>
</protein>
<keyword evidence="3" id="KW-0540">Nuclease</keyword>
<dbReference type="PROSITE" id="PS01070">
    <property type="entry name" value="NUCLEASE_NON_SPEC"/>
    <property type="match status" value="1"/>
</dbReference>
<dbReference type="InterPro" id="IPR018524">
    <property type="entry name" value="DNA/RNA_endonuclease_AS"/>
</dbReference>
<dbReference type="EMBL" id="LR797099">
    <property type="protein sequence ID" value="CAB4186680.1"/>
    <property type="molecule type" value="Genomic_DNA"/>
</dbReference>
<evidence type="ECO:0000256" key="5">
    <source>
        <dbReference type="ARBA" id="ARBA00022759"/>
    </source>
</evidence>
<dbReference type="GO" id="GO:0046872">
    <property type="term" value="F:metal ion binding"/>
    <property type="evidence" value="ECO:0007669"/>
    <property type="project" value="UniProtKB-KW"/>
</dbReference>
<evidence type="ECO:0000256" key="1">
    <source>
        <dbReference type="ARBA" id="ARBA00001946"/>
    </source>
</evidence>
<dbReference type="CDD" id="cd00091">
    <property type="entry name" value="NUC"/>
    <property type="match status" value="1"/>
</dbReference>
<dbReference type="InterPro" id="IPR044925">
    <property type="entry name" value="His-Me_finger_sf"/>
</dbReference>
<evidence type="ECO:0000259" key="8">
    <source>
        <dbReference type="SMART" id="SM00477"/>
    </source>
</evidence>
<name>A0A6J5QQF8_9CAUD</name>
<dbReference type="EMBL" id="LR796758">
    <property type="protein sequence ID" value="CAB4164096.1"/>
    <property type="molecule type" value="Genomic_DNA"/>
</dbReference>
<comment type="cofactor">
    <cofactor evidence="1">
        <name>Mg(2+)</name>
        <dbReference type="ChEBI" id="CHEBI:18420"/>
    </cofactor>
</comment>
<dbReference type="Gene3D" id="3.40.570.10">
    <property type="entry name" value="Extracellular Endonuclease, subunit A"/>
    <property type="match status" value="1"/>
</dbReference>
<evidence type="ECO:0000256" key="4">
    <source>
        <dbReference type="ARBA" id="ARBA00022723"/>
    </source>
</evidence>
<dbReference type="SUPFAM" id="SSF54060">
    <property type="entry name" value="His-Me finger endonucleases"/>
    <property type="match status" value="1"/>
</dbReference>
<evidence type="ECO:0000313" key="11">
    <source>
        <dbReference type="EMBL" id="CAB4165664.1"/>
    </source>
</evidence>
<dbReference type="Pfam" id="PF01223">
    <property type="entry name" value="Endonuclease_NS"/>
    <property type="match status" value="1"/>
</dbReference>
<keyword evidence="7" id="KW-0460">Magnesium</keyword>
<keyword evidence="5 12" id="KW-0255">Endonuclease</keyword>
<dbReference type="PANTHER" id="PTHR13966:SF5">
    <property type="entry name" value="ENDONUCLEASE G, MITOCHONDRIAL"/>
    <property type="match status" value="1"/>
</dbReference>
<organism evidence="12">
    <name type="scientific">uncultured Caudovirales phage</name>
    <dbReference type="NCBI Taxonomy" id="2100421"/>
    <lineage>
        <taxon>Viruses</taxon>
        <taxon>Duplodnaviria</taxon>
        <taxon>Heunggongvirae</taxon>
        <taxon>Uroviricota</taxon>
        <taxon>Caudoviricetes</taxon>
        <taxon>Peduoviridae</taxon>
        <taxon>Maltschvirus</taxon>
        <taxon>Maltschvirus maltsch</taxon>
    </lineage>
</organism>
<evidence type="ECO:0000313" key="13">
    <source>
        <dbReference type="EMBL" id="CAB4220987.1"/>
    </source>
</evidence>
<dbReference type="SMART" id="SM00892">
    <property type="entry name" value="Endonuclease_NS"/>
    <property type="match status" value="1"/>
</dbReference>
<dbReference type="SMART" id="SM00477">
    <property type="entry name" value="NUC"/>
    <property type="match status" value="1"/>
</dbReference>
<dbReference type="EMBL" id="LR797502">
    <property type="protein sequence ID" value="CAB4220987.1"/>
    <property type="molecule type" value="Genomic_DNA"/>
</dbReference>
<evidence type="ECO:0000256" key="2">
    <source>
        <dbReference type="ARBA" id="ARBA00010052"/>
    </source>
</evidence>
<feature type="domain" description="DNA/RNA non-specific endonuclease/pyrophosphatase/phosphodiesterase" evidence="9">
    <location>
        <begin position="44"/>
        <end position="236"/>
    </location>
</feature>
<proteinExistence type="inferred from homology"/>
<evidence type="ECO:0000313" key="10">
    <source>
        <dbReference type="EMBL" id="CAB4164096.1"/>
    </source>
</evidence>
<dbReference type="GO" id="GO:0016787">
    <property type="term" value="F:hydrolase activity"/>
    <property type="evidence" value="ECO:0007669"/>
    <property type="project" value="UniProtKB-KW"/>
</dbReference>
<dbReference type="InterPro" id="IPR040255">
    <property type="entry name" value="Non-specific_endonuclease"/>
</dbReference>
<gene>
    <name evidence="12" type="ORF">UFOVP1146_32</name>
    <name evidence="13" type="ORF">UFOVP1638_113</name>
    <name evidence="10" type="ORF">UFOVP812_365</name>
    <name evidence="11" type="ORF">UFOVP818_200</name>
</gene>
<dbReference type="GO" id="GO:0003676">
    <property type="term" value="F:nucleic acid binding"/>
    <property type="evidence" value="ECO:0007669"/>
    <property type="project" value="InterPro"/>
</dbReference>
<dbReference type="InterPro" id="IPR020821">
    <property type="entry name" value="ENPP1-3/EXOG-like_nuc-like"/>
</dbReference>
<keyword evidence="4" id="KW-0479">Metal-binding</keyword>
<sequence length="238" mass="26441">MKIILFVLLFLPVVAQAQINKLCPEFTAYGAPHYKAQPGDQELCKTNYAVIHSCATKTPIAVMEFLTKEKIGGPAHRQDDFRVDPDVTADCQATLKDYAGNPYDRGHMAPAGNNTQSAAIMSESFFLSNMVPQVPNNNRGIWKQLETWERNWVEEGRDLYIISGGIYDAGHLVIGNGVGVPTRLYKIIFDKQKDTGIAYLMPNAPLPVGDLPKYQVTIKDVEKETGINFNLITPKAKK</sequence>
<evidence type="ECO:0000259" key="9">
    <source>
        <dbReference type="SMART" id="SM00892"/>
    </source>
</evidence>
<dbReference type="InterPro" id="IPR044929">
    <property type="entry name" value="DNA/RNA_non-sp_Endonuclease_sf"/>
</dbReference>
<dbReference type="PANTHER" id="PTHR13966">
    <property type="entry name" value="ENDONUCLEASE RELATED"/>
    <property type="match status" value="1"/>
</dbReference>
<evidence type="ECO:0000256" key="3">
    <source>
        <dbReference type="ARBA" id="ARBA00022722"/>
    </source>
</evidence>
<feature type="domain" description="ENPP1-3/EXOG-like endonuclease/phosphodiesterase" evidence="8">
    <location>
        <begin position="45"/>
        <end position="236"/>
    </location>
</feature>